<dbReference type="InterPro" id="IPR027815">
    <property type="entry name" value="CSC1/OSCA1-like_cyt"/>
</dbReference>
<dbReference type="PANTHER" id="PTHR13018">
    <property type="entry name" value="PROBABLE MEMBRANE PROTEIN DUF221-RELATED"/>
    <property type="match status" value="1"/>
</dbReference>
<gene>
    <name evidence="13" type="ORF">H4219_000714</name>
</gene>
<keyword evidence="7" id="KW-0175">Coiled coil</keyword>
<dbReference type="GO" id="GO:0005227">
    <property type="term" value="F:calcium-activated cation channel activity"/>
    <property type="evidence" value="ECO:0007669"/>
    <property type="project" value="InterPro"/>
</dbReference>
<feature type="coiled-coil region" evidence="7">
    <location>
        <begin position="215"/>
        <end position="283"/>
    </location>
</feature>
<evidence type="ECO:0000256" key="4">
    <source>
        <dbReference type="ARBA" id="ARBA00022692"/>
    </source>
</evidence>
<accession>A0A9W8A8L0</accession>
<feature type="domain" description="CSC1/OSCA1-like cytosolic" evidence="12">
    <location>
        <begin position="90"/>
        <end position="283"/>
    </location>
</feature>
<evidence type="ECO:0000256" key="5">
    <source>
        <dbReference type="ARBA" id="ARBA00022989"/>
    </source>
</evidence>
<comment type="caution">
    <text evidence="13">The sequence shown here is derived from an EMBL/GenBank/DDBJ whole genome shotgun (WGS) entry which is preliminary data.</text>
</comment>
<dbReference type="Pfam" id="PF02714">
    <property type="entry name" value="RSN1_7TM"/>
    <property type="match status" value="1"/>
</dbReference>
<dbReference type="GO" id="GO:0005886">
    <property type="term" value="C:plasma membrane"/>
    <property type="evidence" value="ECO:0007669"/>
    <property type="project" value="TreeGrafter"/>
</dbReference>
<keyword evidence="14" id="KW-1185">Reference proteome</keyword>
<feature type="transmembrane region" description="Helical" evidence="9">
    <location>
        <begin position="719"/>
        <end position="745"/>
    </location>
</feature>
<keyword evidence="6 9" id="KW-0472">Membrane</keyword>
<dbReference type="InterPro" id="IPR003864">
    <property type="entry name" value="CSC1/OSCA1-like_7TM"/>
</dbReference>
<keyword evidence="3" id="KW-0813">Transport</keyword>
<comment type="similarity">
    <text evidence="2">Belongs to the CSC1 (TC 1.A.17) family.</text>
</comment>
<evidence type="ECO:0000256" key="1">
    <source>
        <dbReference type="ARBA" id="ARBA00004141"/>
    </source>
</evidence>
<dbReference type="OrthoDB" id="1076608at2759"/>
<dbReference type="InterPro" id="IPR032880">
    <property type="entry name" value="CSC1/OSCA1-like_N"/>
</dbReference>
<evidence type="ECO:0000256" key="9">
    <source>
        <dbReference type="SAM" id="Phobius"/>
    </source>
</evidence>
<evidence type="ECO:0000259" key="10">
    <source>
        <dbReference type="Pfam" id="PF02714"/>
    </source>
</evidence>
<feature type="transmembrane region" description="Helical" evidence="9">
    <location>
        <begin position="530"/>
        <end position="554"/>
    </location>
</feature>
<feature type="compositionally biased region" description="Polar residues" evidence="8">
    <location>
        <begin position="808"/>
        <end position="823"/>
    </location>
</feature>
<dbReference type="AlphaFoldDB" id="A0A9W8A8L0"/>
<evidence type="ECO:0000256" key="8">
    <source>
        <dbReference type="SAM" id="MobiDB-lite"/>
    </source>
</evidence>
<evidence type="ECO:0008006" key="15">
    <source>
        <dbReference type="Google" id="ProtNLM"/>
    </source>
</evidence>
<organism evidence="13 14">
    <name type="scientific">Mycoemilia scoparia</name>
    <dbReference type="NCBI Taxonomy" id="417184"/>
    <lineage>
        <taxon>Eukaryota</taxon>
        <taxon>Fungi</taxon>
        <taxon>Fungi incertae sedis</taxon>
        <taxon>Zoopagomycota</taxon>
        <taxon>Kickxellomycotina</taxon>
        <taxon>Kickxellomycetes</taxon>
        <taxon>Kickxellales</taxon>
        <taxon>Kickxellaceae</taxon>
        <taxon>Mycoemilia</taxon>
    </lineage>
</organism>
<dbReference type="PANTHER" id="PTHR13018:SF139">
    <property type="entry name" value="PHOSPHATE METABOLISM PROTEIN 7"/>
    <property type="match status" value="1"/>
</dbReference>
<dbReference type="EMBL" id="JANBPU010000005">
    <property type="protein sequence ID" value="KAJ1921397.1"/>
    <property type="molecule type" value="Genomic_DNA"/>
</dbReference>
<name>A0A9W8A8L0_9FUNG</name>
<feature type="transmembrane region" description="Helical" evidence="9">
    <location>
        <begin position="484"/>
        <end position="509"/>
    </location>
</feature>
<evidence type="ECO:0000313" key="14">
    <source>
        <dbReference type="Proteomes" id="UP001150538"/>
    </source>
</evidence>
<evidence type="ECO:0000259" key="12">
    <source>
        <dbReference type="Pfam" id="PF14703"/>
    </source>
</evidence>
<evidence type="ECO:0000256" key="6">
    <source>
        <dbReference type="ARBA" id="ARBA00023136"/>
    </source>
</evidence>
<comment type="subcellular location">
    <subcellularLocation>
        <location evidence="1">Membrane</location>
        <topology evidence="1">Multi-pass membrane protein</topology>
    </subcellularLocation>
</comment>
<keyword evidence="5 9" id="KW-1133">Transmembrane helix</keyword>
<proteinExistence type="inferred from homology"/>
<feature type="transmembrane region" description="Helical" evidence="9">
    <location>
        <begin position="5"/>
        <end position="25"/>
    </location>
</feature>
<feature type="transmembrane region" description="Helical" evidence="9">
    <location>
        <begin position="45"/>
        <end position="65"/>
    </location>
</feature>
<evidence type="ECO:0000256" key="3">
    <source>
        <dbReference type="ARBA" id="ARBA00022448"/>
    </source>
</evidence>
<evidence type="ECO:0000256" key="7">
    <source>
        <dbReference type="SAM" id="Coils"/>
    </source>
</evidence>
<evidence type="ECO:0000256" key="2">
    <source>
        <dbReference type="ARBA" id="ARBA00007779"/>
    </source>
</evidence>
<reference evidence="13" key="1">
    <citation type="submission" date="2022-07" db="EMBL/GenBank/DDBJ databases">
        <title>Phylogenomic reconstructions and comparative analyses of Kickxellomycotina fungi.</title>
        <authorList>
            <person name="Reynolds N.K."/>
            <person name="Stajich J.E."/>
            <person name="Barry K."/>
            <person name="Grigoriev I.V."/>
            <person name="Crous P."/>
            <person name="Smith M.E."/>
        </authorList>
    </citation>
    <scope>NUCLEOTIDE SEQUENCE</scope>
    <source>
        <strain evidence="13">NBRC 100468</strain>
    </source>
</reference>
<feature type="region of interest" description="Disordered" evidence="8">
    <location>
        <begin position="808"/>
        <end position="830"/>
    </location>
</feature>
<dbReference type="Pfam" id="PF14703">
    <property type="entry name" value="PHM7_cyt"/>
    <property type="match status" value="1"/>
</dbReference>
<feature type="transmembrane region" description="Helical" evidence="9">
    <location>
        <begin position="566"/>
        <end position="584"/>
    </location>
</feature>
<feature type="domain" description="CSC1/OSCA1-like N-terminal transmembrane" evidence="11">
    <location>
        <begin position="1"/>
        <end position="67"/>
    </location>
</feature>
<feature type="region of interest" description="Disordered" evidence="8">
    <location>
        <begin position="158"/>
        <end position="194"/>
    </location>
</feature>
<feature type="transmembrane region" description="Helical" evidence="9">
    <location>
        <begin position="437"/>
        <end position="464"/>
    </location>
</feature>
<evidence type="ECO:0000259" key="11">
    <source>
        <dbReference type="Pfam" id="PF13967"/>
    </source>
</evidence>
<feature type="transmembrane region" description="Helical" evidence="9">
    <location>
        <begin position="637"/>
        <end position="667"/>
    </location>
</feature>
<dbReference type="InterPro" id="IPR045122">
    <property type="entry name" value="Csc1-like"/>
</dbReference>
<feature type="transmembrane region" description="Helical" evidence="9">
    <location>
        <begin position="687"/>
        <end position="707"/>
    </location>
</feature>
<evidence type="ECO:0000313" key="13">
    <source>
        <dbReference type="EMBL" id="KAJ1921397.1"/>
    </source>
</evidence>
<protein>
    <recommendedName>
        <fullName evidence="15">DUF221-domain-containing protein</fullName>
    </recommendedName>
</protein>
<dbReference type="Pfam" id="PF13967">
    <property type="entry name" value="RSN1_TM"/>
    <property type="match status" value="1"/>
</dbReference>
<dbReference type="Proteomes" id="UP001150538">
    <property type="component" value="Unassembled WGS sequence"/>
</dbReference>
<feature type="domain" description="CSC1/OSCA1-like 7TM region" evidence="10">
    <location>
        <begin position="437"/>
        <end position="706"/>
    </location>
</feature>
<keyword evidence="4 9" id="KW-0812">Transmembrane</keyword>
<feature type="coiled-coil region" evidence="7">
    <location>
        <begin position="124"/>
        <end position="151"/>
    </location>
</feature>
<sequence length="922" mass="106894">MLFKLFAYLCILSIGMLLPINYFGGNGQQGINALTLKNVKRGSNLLWGHIVYAMLFVSIVLYYIMRELQVYVKLRRRYLRTDNHSKKNKSRTILVNNIPKPMMDRIKLESLFSAFPEGVREVYLDRDVREIERVIKERDRLQNKFEKIMTRLAIQHCKERKRSDKRNSKQGPQYDQPPDDMQLPTYTSVEGQGRLGPDEYWKELLPKDYESKAILEGLLRNIEEQSRKFVSLRLEFNMAHNKQCKDEWEAFLKRNVVNISKKIDKYGEKCQELTEKINQIEKDEYWQTGDSEVNSNRIKYLTIRRENYSKLVKSCIDEKTKYEDLCKKNGVLIAGIKEDKAGNELTFSQWCRQHYNKVAGLISKRLQIEAKIGIDNRFKKRKTAFIEFNSQISAHMAAQTLLYSKPFSMNPKALEVQYDDIIWENLNISSWSRNLRFLFSMLITLLICCSWLTMTMFVTSLASLENIETILGNKKDIIKSLSPSVISAIQGTIPSLFTTILMIVLPIFLRILMTFEGKALKSEIELSLMYRYYIFLVINVFFSAVISSSFFAFLSQLKTTGAWENLINTLIPGAYVYFATYIILQGWVGSAREILQIPPLFFRHFLPWFFSDTPRSREEAIELAEFEWGTSIPNHTLIFLIGATYSGFAPIINVLVASYYGLFYIVYRYQFLYVYDEKKFSAGGLSFPRAVMQMYIGIYIFEVVFFVQMVSASTFNLSGVLRVIAIIIIIFGTVVTHLVTVSTYFPLIKYLPVSSFNTDLENDDNFMESHIRRFTRKILETIKVKRNKPKNIFDDGYEEDKKDAESCETNSLVGGDSQVSISDAKSKDSLSPNEEIRYKNGYYHPSLKEDSEVKFWLPRDDYGTCIKLFNILQGAMPNPRFSLETAGAYINEKLQVVLDKENRSNANVNATNPNNIENLYNS</sequence>